<dbReference type="STRING" id="693977.Deipr_0964"/>
<evidence type="ECO:0000313" key="2">
    <source>
        <dbReference type="EMBL" id="ADY26120.1"/>
    </source>
</evidence>
<dbReference type="KEGG" id="dpt:Deipr_0964"/>
<dbReference type="RefSeq" id="WP_013614729.1">
    <property type="nucleotide sequence ID" value="NC_015161.1"/>
</dbReference>
<dbReference type="HOGENOM" id="CLU_1445467_0_0_0"/>
<evidence type="ECO:0000313" key="3">
    <source>
        <dbReference type="Proteomes" id="UP000007718"/>
    </source>
</evidence>
<reference evidence="3" key="1">
    <citation type="submission" date="2011-02" db="EMBL/GenBank/DDBJ databases">
        <title>The complete sequence of chromosome of Deinococcus proteolyticus DSM 20540.</title>
        <authorList>
            <consortium name="US DOE Joint Genome Institute (JGI-PGF)"/>
            <person name="Lucas S."/>
            <person name="Copeland A."/>
            <person name="Lapidus A."/>
            <person name="Bruce D."/>
            <person name="Goodwin L."/>
            <person name="Pitluck S."/>
            <person name="Kyrpides N."/>
            <person name="Mavromatis K."/>
            <person name="Pagani I."/>
            <person name="Ivanova N."/>
            <person name="Ovchinnikova G."/>
            <person name="Zeytun A."/>
            <person name="Detter J.C."/>
            <person name="Han C."/>
            <person name="Land M."/>
            <person name="Hauser L."/>
            <person name="Markowitz V."/>
            <person name="Cheng J.-F."/>
            <person name="Hugenholtz P."/>
            <person name="Woyke T."/>
            <person name="Wu D."/>
            <person name="Pukall R."/>
            <person name="Steenblock K."/>
            <person name="Brambilla E."/>
            <person name="Klenk H.-P."/>
            <person name="Eisen J.A."/>
        </authorList>
    </citation>
    <scope>NUCLEOTIDE SEQUENCE [LARGE SCALE GENOMIC DNA]</scope>
    <source>
        <strain evidence="3">ATCC 35074 / DSM 20540 / JCM 6276 / NBRC 101906 / NCIMB 13154 / VKM Ac-1939 / CCM 2703 / MRP</strain>
    </source>
</reference>
<name>F0RMX8_DEIPM</name>
<feature type="chain" id="PRO_5003255428" evidence="1">
    <location>
        <begin position="22"/>
        <end position="188"/>
    </location>
</feature>
<gene>
    <name evidence="2" type="ordered locus">Deipr_0964</name>
</gene>
<protein>
    <submittedName>
        <fullName evidence="2">Uncharacterized protein</fullName>
    </submittedName>
</protein>
<sequence>MNARRTVTTALAALLLGGAQAAPLVLHGQLRGEVLSGLSVGIWTVSAAGQPQQLLATAPAPEGRWQLTLNQAPGGAPALQATALNWPGLLPTVQVSAPSQGQELRAYAFVDSNRDGQPGTGETLREVRLRDGERPLFLVWVDRAVQVTAAHGYQAQLQPGWNALSLQLGQTVQLRPYSGQPLSAQLSP</sequence>
<keyword evidence="3" id="KW-1185">Reference proteome</keyword>
<accession>F0RMX8</accession>
<reference evidence="2 3" key="2">
    <citation type="journal article" date="2012" name="Stand. Genomic Sci.">
        <title>Complete genome sequence of the orange-red pigmented, radioresistant Deinococcus proteolyticus type strain (MRP(T)).</title>
        <authorList>
            <person name="Copeland A."/>
            <person name="Zeytun A."/>
            <person name="Yassawong M."/>
            <person name="Nolan M."/>
            <person name="Lucas S."/>
            <person name="Hammon N."/>
            <person name="Deshpande S."/>
            <person name="Cheng J.F."/>
            <person name="Han C."/>
            <person name="Tapia R."/>
            <person name="Goodwin L.A."/>
            <person name="Pitluck S."/>
            <person name="Mavromatis K."/>
            <person name="Liolios K."/>
            <person name="Pagani I."/>
            <person name="Ivanova N."/>
            <person name="Mikhailova N."/>
            <person name="Pati A."/>
            <person name="Chen A."/>
            <person name="Palaniappan K."/>
            <person name="Land M."/>
            <person name="Hauser L."/>
            <person name="Jeffries C.D."/>
            <person name="Brambilla E.M."/>
            <person name="Rohde M."/>
            <person name="Sikorski J."/>
            <person name="Pukall R."/>
            <person name="Goker M."/>
            <person name="Detter J.C."/>
            <person name="Woyke T."/>
            <person name="Bristow J."/>
            <person name="Eisen J.A."/>
            <person name="Markowitz V."/>
            <person name="Hugenholtz P."/>
            <person name="Kyrpides N.C."/>
            <person name="Klenk H.P."/>
            <person name="Lapidus A."/>
        </authorList>
    </citation>
    <scope>NUCLEOTIDE SEQUENCE [LARGE SCALE GENOMIC DNA]</scope>
    <source>
        <strain evidence="3">ATCC 35074 / DSM 20540 / JCM 6276 / NBRC 101906 / NCIMB 13154 / VKM Ac-1939 / CCM 2703 / MRP</strain>
    </source>
</reference>
<keyword evidence="1" id="KW-0732">Signal</keyword>
<dbReference type="EMBL" id="CP002536">
    <property type="protein sequence ID" value="ADY26120.1"/>
    <property type="molecule type" value="Genomic_DNA"/>
</dbReference>
<dbReference type="OrthoDB" id="74090at2"/>
<organism evidence="2 3">
    <name type="scientific">Deinococcus proteolyticus (strain ATCC 35074 / DSM 20540 / JCM 6276 / NBRC 101906 / NCIMB 13154 / VKM Ac-1939 / CCM 2703 / MRP)</name>
    <dbReference type="NCBI Taxonomy" id="693977"/>
    <lineage>
        <taxon>Bacteria</taxon>
        <taxon>Thermotogati</taxon>
        <taxon>Deinococcota</taxon>
        <taxon>Deinococci</taxon>
        <taxon>Deinococcales</taxon>
        <taxon>Deinococcaceae</taxon>
        <taxon>Deinococcus</taxon>
    </lineage>
</organism>
<feature type="signal peptide" evidence="1">
    <location>
        <begin position="1"/>
        <end position="21"/>
    </location>
</feature>
<dbReference type="Proteomes" id="UP000007718">
    <property type="component" value="Chromosome"/>
</dbReference>
<dbReference type="AlphaFoldDB" id="F0RMX8"/>
<evidence type="ECO:0000256" key="1">
    <source>
        <dbReference type="SAM" id="SignalP"/>
    </source>
</evidence>
<proteinExistence type="predicted"/>